<accession>A0ABS2WPX6</accession>
<evidence type="ECO:0000256" key="2">
    <source>
        <dbReference type="ARBA" id="ARBA00018953"/>
    </source>
</evidence>
<dbReference type="SUPFAM" id="SSF52151">
    <property type="entry name" value="FabD/lysophospholipase-like"/>
    <property type="match status" value="1"/>
</dbReference>
<dbReference type="PANTHER" id="PTHR42681">
    <property type="entry name" value="MALONYL-COA-ACYL CARRIER PROTEIN TRANSACYLASE, MITOCHONDRIAL"/>
    <property type="match status" value="1"/>
</dbReference>
<feature type="domain" description="Malonyl-CoA:ACP transacylase (MAT)" evidence="7">
    <location>
        <begin position="1"/>
        <end position="287"/>
    </location>
</feature>
<comment type="similarity">
    <text evidence="6">Belongs to the fabD family.</text>
</comment>
<protein>
    <recommendedName>
        <fullName evidence="2 6">Malonyl CoA-acyl carrier protein transacylase</fullName>
        <ecNumber evidence="1 6">2.3.1.39</ecNumber>
    </recommendedName>
</protein>
<evidence type="ECO:0000256" key="4">
    <source>
        <dbReference type="ARBA" id="ARBA00023315"/>
    </source>
</evidence>
<dbReference type="PIRSF" id="PIRSF000446">
    <property type="entry name" value="Mct"/>
    <property type="match status" value="1"/>
</dbReference>
<name>A0ABS2WPX6_9BACT</name>
<organism evidence="8 9">
    <name type="scientific">Sulfurospirillum tamanense</name>
    <dbReference type="NCBI Taxonomy" id="2813362"/>
    <lineage>
        <taxon>Bacteria</taxon>
        <taxon>Pseudomonadati</taxon>
        <taxon>Campylobacterota</taxon>
        <taxon>Epsilonproteobacteria</taxon>
        <taxon>Campylobacterales</taxon>
        <taxon>Sulfurospirillaceae</taxon>
        <taxon>Sulfurospirillum</taxon>
    </lineage>
</organism>
<dbReference type="NCBIfam" id="TIGR00128">
    <property type="entry name" value="fabD"/>
    <property type="match status" value="1"/>
</dbReference>
<dbReference type="GO" id="GO:0004314">
    <property type="term" value="F:[acyl-carrier-protein] S-malonyltransferase activity"/>
    <property type="evidence" value="ECO:0007669"/>
    <property type="project" value="UniProtKB-EC"/>
</dbReference>
<dbReference type="InterPro" id="IPR016036">
    <property type="entry name" value="Malonyl_transacylase_ACP-bd"/>
</dbReference>
<dbReference type="InterPro" id="IPR004410">
    <property type="entry name" value="Malonyl_CoA-ACP_transAc_FabD"/>
</dbReference>
<evidence type="ECO:0000256" key="6">
    <source>
        <dbReference type="PIRNR" id="PIRNR000446"/>
    </source>
</evidence>
<dbReference type="InterPro" id="IPR014043">
    <property type="entry name" value="Acyl_transferase_dom"/>
</dbReference>
<reference evidence="9" key="1">
    <citation type="submission" date="2021-02" db="EMBL/GenBank/DDBJ databases">
        <title>Sulfurospirillum tamanensis sp. nov.</title>
        <authorList>
            <person name="Merkel A.Y."/>
        </authorList>
    </citation>
    <scope>NUCLEOTIDE SEQUENCE [LARGE SCALE GENOMIC DNA]</scope>
    <source>
        <strain evidence="9">T05b</strain>
    </source>
</reference>
<sequence length="291" mass="31683">MGKDFFDHTFVAKEMIEEASDTLGWDMKTLLFEPNTRLEQTQYTQPAIFLVGAIAYKLYETQLPKAPVLTLGHSLGEFLALHASGALAFREGLSLVHTRGMLMMEACANQAVGMMAILGLDDVDVESICAHARNDGKQVWPANYNSTGQIVVAGIKEDLASLEGTFKEAGAKRALLLAMSVASHCPLLESVGEPLLASMQKALGTTFATPIVSNVTAKTYQSKEEALSLLKDQLTMPVKYKQSIEAYDAHVECYVEFGGSVLKGLNRRISQKPTYAITDMASLEEAIKAQQ</sequence>
<dbReference type="Gene3D" id="3.30.70.250">
    <property type="entry name" value="Malonyl-CoA ACP transacylase, ACP-binding"/>
    <property type="match status" value="1"/>
</dbReference>
<dbReference type="Proteomes" id="UP000703590">
    <property type="component" value="Unassembled WGS sequence"/>
</dbReference>
<reference evidence="8 9" key="3">
    <citation type="submission" date="2021-02" db="EMBL/GenBank/DDBJ databases">
        <authorList>
            <person name="Merkel A.Y."/>
        </authorList>
    </citation>
    <scope>NUCLEOTIDE SEQUENCE [LARGE SCALE GENOMIC DNA]</scope>
    <source>
        <strain evidence="8 9">T05b</strain>
    </source>
</reference>
<evidence type="ECO:0000313" key="9">
    <source>
        <dbReference type="Proteomes" id="UP000703590"/>
    </source>
</evidence>
<dbReference type="EMBL" id="JAFHKK010000003">
    <property type="protein sequence ID" value="MBN2963682.1"/>
    <property type="molecule type" value="Genomic_DNA"/>
</dbReference>
<evidence type="ECO:0000259" key="7">
    <source>
        <dbReference type="SMART" id="SM00827"/>
    </source>
</evidence>
<evidence type="ECO:0000256" key="5">
    <source>
        <dbReference type="ARBA" id="ARBA00048462"/>
    </source>
</evidence>
<keyword evidence="4 6" id="KW-0012">Acyltransferase</keyword>
<evidence type="ECO:0000256" key="3">
    <source>
        <dbReference type="ARBA" id="ARBA00022679"/>
    </source>
</evidence>
<keyword evidence="3 6" id="KW-0808">Transferase</keyword>
<dbReference type="Pfam" id="PF00698">
    <property type="entry name" value="Acyl_transf_1"/>
    <property type="match status" value="1"/>
</dbReference>
<dbReference type="InterPro" id="IPR001227">
    <property type="entry name" value="Ac_transferase_dom_sf"/>
</dbReference>
<evidence type="ECO:0000256" key="1">
    <source>
        <dbReference type="ARBA" id="ARBA00013258"/>
    </source>
</evidence>
<dbReference type="PANTHER" id="PTHR42681:SF1">
    <property type="entry name" value="MALONYL-COA-ACYL CARRIER PROTEIN TRANSACYLASE, MITOCHONDRIAL"/>
    <property type="match status" value="1"/>
</dbReference>
<proteinExistence type="inferred from homology"/>
<dbReference type="InterPro" id="IPR024925">
    <property type="entry name" value="Malonyl_CoA-ACP_transAc"/>
</dbReference>
<comment type="caution">
    <text evidence="8">The sequence shown here is derived from an EMBL/GenBank/DDBJ whole genome shotgun (WGS) entry which is preliminary data.</text>
</comment>
<reference evidence="8 9" key="2">
    <citation type="submission" date="2021-02" db="EMBL/GenBank/DDBJ databases">
        <title>Sulfurospirillum tamanensis sp. nov.</title>
        <authorList>
            <person name="Frolova A."/>
            <person name="Merkel A."/>
            <person name="Slobodkin A."/>
        </authorList>
    </citation>
    <scope>NUCLEOTIDE SEQUENCE [LARGE SCALE GENOMIC DNA]</scope>
    <source>
        <strain evidence="8 9">T05b</strain>
    </source>
</reference>
<comment type="catalytic activity">
    <reaction evidence="5 6">
        <text>holo-[ACP] + malonyl-CoA = malonyl-[ACP] + CoA</text>
        <dbReference type="Rhea" id="RHEA:41792"/>
        <dbReference type="Rhea" id="RHEA-COMP:9623"/>
        <dbReference type="Rhea" id="RHEA-COMP:9685"/>
        <dbReference type="ChEBI" id="CHEBI:57287"/>
        <dbReference type="ChEBI" id="CHEBI:57384"/>
        <dbReference type="ChEBI" id="CHEBI:64479"/>
        <dbReference type="ChEBI" id="CHEBI:78449"/>
        <dbReference type="EC" id="2.3.1.39"/>
    </reaction>
</comment>
<dbReference type="InterPro" id="IPR050858">
    <property type="entry name" value="Mal-CoA-ACP_Trans/PKS_FabD"/>
</dbReference>
<evidence type="ECO:0000313" key="8">
    <source>
        <dbReference type="EMBL" id="MBN2963682.1"/>
    </source>
</evidence>
<dbReference type="InterPro" id="IPR016035">
    <property type="entry name" value="Acyl_Trfase/lysoPLipase"/>
</dbReference>
<dbReference type="EC" id="2.3.1.39" evidence="1 6"/>
<dbReference type="SMART" id="SM00827">
    <property type="entry name" value="PKS_AT"/>
    <property type="match status" value="1"/>
</dbReference>
<dbReference type="SUPFAM" id="SSF55048">
    <property type="entry name" value="Probable ACP-binding domain of malonyl-CoA ACP transacylase"/>
    <property type="match status" value="1"/>
</dbReference>
<gene>
    <name evidence="8" type="primary">fabD</name>
    <name evidence="8" type="ORF">JWV37_02725</name>
</gene>
<dbReference type="Gene3D" id="3.40.366.10">
    <property type="entry name" value="Malonyl-Coenzyme A Acyl Carrier Protein, domain 2"/>
    <property type="match status" value="1"/>
</dbReference>
<keyword evidence="9" id="KW-1185">Reference proteome</keyword>